<dbReference type="EMBL" id="RJJR01000005">
    <property type="protein sequence ID" value="RNI37373.1"/>
    <property type="molecule type" value="Genomic_DNA"/>
</dbReference>
<dbReference type="InterPro" id="IPR026377">
    <property type="entry name" value="Cell_surface_SprA"/>
</dbReference>
<keyword evidence="5" id="KW-1185">Reference proteome</keyword>
<proteinExistence type="predicted"/>
<feature type="signal peptide" evidence="2">
    <location>
        <begin position="1"/>
        <end position="23"/>
    </location>
</feature>
<gene>
    <name evidence="4" type="primary">sprA</name>
    <name evidence="4" type="ORF">EFY79_08215</name>
</gene>
<evidence type="ECO:0000313" key="4">
    <source>
        <dbReference type="EMBL" id="RNI37373.1"/>
    </source>
</evidence>
<feature type="region of interest" description="Disordered" evidence="1">
    <location>
        <begin position="1888"/>
        <end position="1915"/>
    </location>
</feature>
<dbReference type="Pfam" id="PF14349">
    <property type="entry name" value="SprA_N"/>
    <property type="match status" value="2"/>
</dbReference>
<dbReference type="NCBIfam" id="TIGR04189">
    <property type="entry name" value="surface_SprA"/>
    <property type="match status" value="1"/>
</dbReference>
<evidence type="ECO:0000256" key="1">
    <source>
        <dbReference type="SAM" id="MobiDB-lite"/>
    </source>
</evidence>
<dbReference type="InterPro" id="IPR025684">
    <property type="entry name" value="SprA_N_dom"/>
</dbReference>
<feature type="chain" id="PRO_5018036425" evidence="2">
    <location>
        <begin position="24"/>
        <end position="2398"/>
    </location>
</feature>
<feature type="domain" description="Gliding motility protein SprA N-terminal" evidence="3">
    <location>
        <begin position="1082"/>
        <end position="1600"/>
    </location>
</feature>
<feature type="domain" description="Gliding motility protein SprA N-terminal" evidence="3">
    <location>
        <begin position="68"/>
        <end position="349"/>
    </location>
</feature>
<dbReference type="Proteomes" id="UP000267223">
    <property type="component" value="Unassembled WGS sequence"/>
</dbReference>
<organism evidence="4 5">
    <name type="scientific">Hanamia caeni</name>
    <dbReference type="NCBI Taxonomy" id="2294116"/>
    <lineage>
        <taxon>Bacteria</taxon>
        <taxon>Pseudomonadati</taxon>
        <taxon>Bacteroidota</taxon>
        <taxon>Chitinophagia</taxon>
        <taxon>Chitinophagales</taxon>
        <taxon>Chitinophagaceae</taxon>
        <taxon>Hanamia</taxon>
    </lineage>
</organism>
<comment type="caution">
    <text evidence="4">The sequence shown here is derived from an EMBL/GenBank/DDBJ whole genome shotgun (WGS) entry which is preliminary data.</text>
</comment>
<protein>
    <submittedName>
        <fullName evidence="4">Cell surface protein SprA</fullName>
    </submittedName>
</protein>
<reference evidence="4 5" key="1">
    <citation type="submission" date="2018-11" db="EMBL/GenBank/DDBJ databases">
        <title>Draft genome sequence of Ferruginibacter sp. BO-59.</title>
        <authorList>
            <person name="Im W.T."/>
        </authorList>
    </citation>
    <scope>NUCLEOTIDE SEQUENCE [LARGE SCALE GENOMIC DNA]</scope>
    <source>
        <strain evidence="4 5">BO-59</strain>
    </source>
</reference>
<sequence length="2398" mass="269636">MRSVFFWIFSLALFITVPVHVLAQDSTALPLKDTASVVGADSLPFPIHDRRGDFLSSRPNIYDFQNPPNIEDSVAYDPATQTYTVYEKIGTHYYRTPTTYTGEEFRAMEARKAEINYFQKRANTLSILNRGQVKPKLSVYDNLFNRLFGNGKVDIQPQGNVDITAGYQGQNVKNPTLPERARKNGGFDFNMAAQLNVIANIGDKMRFPISYNTLANFDFTNQLKLDYTGTDDEILKRFEAGNVSFPLRSTLIPGAQSLFGVKTQLQFGKLFVTGILANQKSQRQSMNLEGGNTATKFEIKADQYEENRHFLLAQYFRKNYDKVMSNAPAVITPVQILRLEVWVTNKNGSTTDAREVVGLMDLGEPEPFHNFTVTGTLPDNNTNSEYSSIIKNSGSRNSTLINSQLLAMGLSPVQDFEKTFARKLDSSQYIFNRRAGFLSLSQPLQADEVLAVAFQYSYNGKIYQVGEFSQDVPPDSTTSNQKILFLKLLKATSQRPQLPIWQLMMKNVYSVGYGSLDRTDFQLNVLYQQPGLGAKRYVPFGDLNQGTPLLSLVNLDRLNSQNDPQPDGVFDYIEGYTVLSPYSRIIFPVLEPFGRALAPKIFSSPAIGADSLYYPLYDSIKTVAQEQFPNLDRFVLEGTAKTTSSSDISIGYNIPPGSVSVTAGGRQLRENIDYTINYDLGTIKVINQAIISSGIPVQVNYENNASFGLQQKSYMGLRLDYLLKNTAKEQISFGGTMVRLSERPFFTKVDYGDDPIRNTMYGLDGSYRRDMPRLTKILNKLPFYSSTAPSSVNAYGEAAFLKPGHAPQIGKGSKGVVYVDDFEGSKSDIDLRFPPISWALASTPRAATDKDGNLLFPEADSSNSLAYGKNRARIAWYQIEPTLQDPKNLNNPIKDKKLLSDPRVRAVSQTEIFPQRTTDFGQNQLITFDLSYYPSDRGPYNFDASRLDLNSNGKFLNPKTKWGGLMRSLDQTDFETANIQYIECWVQDPFINNPTSTGGQFYINLGNVSEDVLKDSRRFYENGLPTPNLPAQVDKSIWGNVPRNPIQVTNAFSTDPADRPFQDVGYDGLTDSAERSFRRNDYLDLLAANFGSNSKVYQDALADPSSDNYQYYRGAQLDAEGADILARYKYFNNPQGNSPIADNKSQYSSAATLYPDQEDLNRDNTLNETEEYFQYIVDLKPPTDPEMTVGQNYIIDKKVVGVKLVDGTSRNETWYQLRIPIDGYDKKVGNIPDFKSIRFMRMFLTGFQDSVTVRFGTLSLVRNTWRKFQYKLDSSGNYSPTSDNDFNVGAVNIEENDKRTPLPYRTPTEIERVQTLSNNGVNLLQNEQSLTLQFCDLAKNDGKAVFQTFVNKDLRQFKKLQMFIHAERNPATSLNNDDLTAVVRIGSDFVSNYYEVRIPLRLSPLNTGLNPNSKEYNDTLWIESNNLDLDLQSLVTLKTQRNLSNSPINVLYSKQESNGQTYSIMGNPNLAEIGGILMGVENTNAVSACGELWFNELRLSSIDEKGGWASLGRVDANLSDLGTISVSANSHSNGFGTLEQGISDRFKDNFVQFDAAANLELGKLLPKKAAMSIPVYASITTATSAPQYDPFDKDITLKEKIRNANSRSDRDSIRNNAIDFASIKTISFTNVHKNRTNNKKPQLWDVENLDVSYTYTKTEAHNPLIEYNDVTKQQGSLGYNFMPQPKFFSPFKKLFSKSKTHWFDLVKDFNINPIPSQLTFKADVFRQFAVLKPRSIGDDKFVTPETFDKYFTFNRNYILRWELTHSLTLDYSALNNAVIDEPDGRLDTRAKRDTVRDNFFSGGRNTVFNQVINLSYNVPLSKLPLTDWINMHLDYTANYNWIGASRLAVNLGNFLENGQQENATVQFDFLRLYSKSKWLRALDQPLQPKQPLADSTSGNKPKAAPSKPGANELPQITGPLRILGKLLTSVKSVNASVSQISNTRLPGYTDSTKILGENFKSMAPGFDFILGRQPDSNWLNDAARRGLITRDSNFNDLFVQSFDQKITVSAQLEPIQDLSINLNLGKTFTKNYSETFKDTTGTGNNFGHLSPYVNGGFNVTYIAFNTLFGKYDPNRISETFLKFQDYRQILSKRLGELNTYNKNQGNPTGTDGYALGYGRYSVDVLVPAFIAAYTGQDPTKVALIKQQNKNIKSNPFSGILPKPNWSISYNGLSRIPGLDKIFSNFSLTHAYNASLGMNNFTSALYYRDVSHYGYPSFIDTTGGSNNYIPFFLVPNITIQEQFAPLFGIDMTFTNQVNLKLNYMKQRQLSLSLIDYQLSEVRSSEITFGGGFRKRGLKLPFKVPFSKKDTKTLDNEINFNIAFSIRNNVSSNSILDQNSAFATNGSKEITISPTLDYYISNRINVKLYFDQRRVNPYVSSSAPTIDTRAGVQVRISLAP</sequence>
<name>A0A3M9NJJ9_9BACT</name>
<keyword evidence="2" id="KW-0732">Signal</keyword>
<dbReference type="OrthoDB" id="9806090at2"/>
<accession>A0A3M9NJJ9</accession>
<evidence type="ECO:0000313" key="5">
    <source>
        <dbReference type="Proteomes" id="UP000267223"/>
    </source>
</evidence>
<evidence type="ECO:0000259" key="3">
    <source>
        <dbReference type="Pfam" id="PF14349"/>
    </source>
</evidence>
<evidence type="ECO:0000256" key="2">
    <source>
        <dbReference type="SAM" id="SignalP"/>
    </source>
</evidence>